<dbReference type="EMBL" id="AMYB01000006">
    <property type="protein sequence ID" value="OAD01410.1"/>
    <property type="molecule type" value="Genomic_DNA"/>
</dbReference>
<dbReference type="SUPFAM" id="SSF81383">
    <property type="entry name" value="F-box domain"/>
    <property type="match status" value="1"/>
</dbReference>
<gene>
    <name evidence="1" type="ORF">MUCCIDRAFT_112855</name>
</gene>
<evidence type="ECO:0000313" key="1">
    <source>
        <dbReference type="EMBL" id="OAD01410.1"/>
    </source>
</evidence>
<sequence length="103" mass="11848">MNSLRSVNNLPTQPRIVVKFSVCRLPEEIWFFVTTVLPGADLQQLALTCHRLRYFLLKYPPQPTLLFPGQGSSRFPLEIEMKMANKLAVNSGNMSRKWTKQVL</sequence>
<evidence type="ECO:0000313" key="2">
    <source>
        <dbReference type="Proteomes" id="UP000077051"/>
    </source>
</evidence>
<name>A0A162QER0_MUCCL</name>
<evidence type="ECO:0008006" key="3">
    <source>
        <dbReference type="Google" id="ProtNLM"/>
    </source>
</evidence>
<reference evidence="1 2" key="1">
    <citation type="submission" date="2015-06" db="EMBL/GenBank/DDBJ databases">
        <title>Expansion of signal transduction pathways in fungi by whole-genome duplication.</title>
        <authorList>
            <consortium name="DOE Joint Genome Institute"/>
            <person name="Corrochano L.M."/>
            <person name="Kuo A."/>
            <person name="Marcet-Houben M."/>
            <person name="Polaino S."/>
            <person name="Salamov A."/>
            <person name="Villalobos J.M."/>
            <person name="Alvarez M.I."/>
            <person name="Avalos J."/>
            <person name="Benito E.P."/>
            <person name="Benoit I."/>
            <person name="Burger G."/>
            <person name="Camino L.P."/>
            <person name="Canovas D."/>
            <person name="Cerda-Olmedo E."/>
            <person name="Cheng J.-F."/>
            <person name="Dominguez A."/>
            <person name="Elias M."/>
            <person name="Eslava A.P."/>
            <person name="Glaser F."/>
            <person name="Grimwood J."/>
            <person name="Gutierrez G."/>
            <person name="Heitman J."/>
            <person name="Henrissat B."/>
            <person name="Iturriaga E.A."/>
            <person name="Lang B.F."/>
            <person name="Lavin J.L."/>
            <person name="Lee S."/>
            <person name="Li W."/>
            <person name="Lindquist E."/>
            <person name="Lopez-Garcia S."/>
            <person name="Luque E.M."/>
            <person name="Marcos A.T."/>
            <person name="Martin J."/>
            <person name="Mccluskey K."/>
            <person name="Medina H.R."/>
            <person name="Miralles-Duran A."/>
            <person name="Miyazaki A."/>
            <person name="Munoz-Torres E."/>
            <person name="Oguiza J.A."/>
            <person name="Ohm R."/>
            <person name="Olmedo M."/>
            <person name="Orejas M."/>
            <person name="Ortiz-Castellanos L."/>
            <person name="Pisabarro A.G."/>
            <person name="Rodriguez-Romero J."/>
            <person name="Ruiz-Herrera J."/>
            <person name="Ruiz-Vazquez R."/>
            <person name="Sanz C."/>
            <person name="Schackwitz W."/>
            <person name="Schmutz J."/>
            <person name="Shahriari M."/>
            <person name="Shelest E."/>
            <person name="Silva-Franco F."/>
            <person name="Soanes D."/>
            <person name="Syed K."/>
            <person name="Tagua V.G."/>
            <person name="Talbot N.J."/>
            <person name="Thon M."/>
            <person name="De Vries R.P."/>
            <person name="Wiebenga A."/>
            <person name="Yadav J.S."/>
            <person name="Braun E.L."/>
            <person name="Baker S."/>
            <person name="Garre V."/>
            <person name="Horwitz B."/>
            <person name="Torres-Martinez S."/>
            <person name="Idnurm A."/>
            <person name="Herrera-Estrella A."/>
            <person name="Gabaldon T."/>
            <person name="Grigoriev I.V."/>
        </authorList>
    </citation>
    <scope>NUCLEOTIDE SEQUENCE [LARGE SCALE GENOMIC DNA]</scope>
    <source>
        <strain evidence="1 2">CBS 277.49</strain>
    </source>
</reference>
<dbReference type="InterPro" id="IPR036047">
    <property type="entry name" value="F-box-like_dom_sf"/>
</dbReference>
<organism evidence="1 2">
    <name type="scientific">Mucor lusitanicus CBS 277.49</name>
    <dbReference type="NCBI Taxonomy" id="747725"/>
    <lineage>
        <taxon>Eukaryota</taxon>
        <taxon>Fungi</taxon>
        <taxon>Fungi incertae sedis</taxon>
        <taxon>Mucoromycota</taxon>
        <taxon>Mucoromycotina</taxon>
        <taxon>Mucoromycetes</taxon>
        <taxon>Mucorales</taxon>
        <taxon>Mucorineae</taxon>
        <taxon>Mucoraceae</taxon>
        <taxon>Mucor</taxon>
    </lineage>
</organism>
<dbReference type="VEuPathDB" id="FungiDB:MUCCIDRAFT_112855"/>
<proteinExistence type="predicted"/>
<protein>
    <recommendedName>
        <fullName evidence="3">F-box domain-containing protein</fullName>
    </recommendedName>
</protein>
<accession>A0A162QER0</accession>
<dbReference type="Proteomes" id="UP000077051">
    <property type="component" value="Unassembled WGS sequence"/>
</dbReference>
<dbReference type="AlphaFoldDB" id="A0A162QER0"/>
<keyword evidence="2" id="KW-1185">Reference proteome</keyword>
<comment type="caution">
    <text evidence="1">The sequence shown here is derived from an EMBL/GenBank/DDBJ whole genome shotgun (WGS) entry which is preliminary data.</text>
</comment>